<evidence type="ECO:0000313" key="8">
    <source>
        <dbReference type="Proteomes" id="UP001071279"/>
    </source>
</evidence>
<keyword evidence="5" id="KW-0282">Flagellum</keyword>
<reference evidence="4" key="1">
    <citation type="journal article" date="2018" name="Genome Biol.">
        <title>SKESA: strategic k-mer extension for scrupulous assemblies.</title>
        <authorList>
            <person name="Souvorov A."/>
            <person name="Agarwala R."/>
            <person name="Lipman D.J."/>
        </authorList>
    </citation>
    <scope>NUCLEOTIDE SEQUENCE</scope>
    <source>
        <strain evidence="4">CL18-200174</strain>
    </source>
</reference>
<evidence type="ECO:0000313" key="7">
    <source>
        <dbReference type="Proteomes" id="UP000254631"/>
    </source>
</evidence>
<keyword evidence="5" id="KW-0969">Cilium</keyword>
<dbReference type="GO" id="GO:0044780">
    <property type="term" value="P:bacterial-type flagellum assembly"/>
    <property type="evidence" value="ECO:0007669"/>
    <property type="project" value="InterPro"/>
</dbReference>
<name>A0A128HUS5_LEGPN</name>
<dbReference type="EMBL" id="DACWOD010000007">
    <property type="protein sequence ID" value="HAU2396666.1"/>
    <property type="molecule type" value="Genomic_DNA"/>
</dbReference>
<evidence type="ECO:0000256" key="3">
    <source>
        <dbReference type="ARBA" id="ARBA00022795"/>
    </source>
</evidence>
<dbReference type="Proteomes" id="UP001071279">
    <property type="component" value="Unassembled WGS sequence"/>
</dbReference>
<dbReference type="Pfam" id="PF05130">
    <property type="entry name" value="FlgN"/>
    <property type="match status" value="1"/>
</dbReference>
<keyword evidence="3" id="KW-1005">Bacterial flagellum biogenesis</keyword>
<proteinExistence type="inferred from homology"/>
<dbReference type="OMA" id="HEINCIE"/>
<organism evidence="5 8">
    <name type="scientific">Legionella pneumophila</name>
    <dbReference type="NCBI Taxonomy" id="446"/>
    <lineage>
        <taxon>Bacteria</taxon>
        <taxon>Pseudomonadati</taxon>
        <taxon>Pseudomonadota</taxon>
        <taxon>Gammaproteobacteria</taxon>
        <taxon>Legionellales</taxon>
        <taxon>Legionellaceae</taxon>
        <taxon>Legionella</taxon>
    </lineage>
</organism>
<comment type="function">
    <text evidence="1">Required for the efficient initiation of filament assembly.</text>
</comment>
<protein>
    <submittedName>
        <fullName evidence="6">Flagella synthesis protein FlgN</fullName>
    </submittedName>
    <submittedName>
        <fullName evidence="5">Flagellar protein FlgN</fullName>
    </submittedName>
</protein>
<reference evidence="5" key="4">
    <citation type="submission" date="2022-12" db="EMBL/GenBank/DDBJ databases">
        <title>Comparative genomics of Legionella pneumophila isolates from the West Bank and Germany support molecular epidemiology of Legionnaires disease.</title>
        <authorList>
            <person name="Zayed A.R."/>
            <person name="Bitar D.M."/>
            <person name="Steinert M."/>
            <person name="Lueck C."/>
            <person name="Brettar I."/>
            <person name="Hoefle M.G."/>
            <person name="Bunk B."/>
        </authorList>
    </citation>
    <scope>NUCLEOTIDE SEQUENCE</scope>
    <source>
        <strain evidence="5">H23</strain>
    </source>
</reference>
<dbReference type="SUPFAM" id="SSF140566">
    <property type="entry name" value="FlgN-like"/>
    <property type="match status" value="1"/>
</dbReference>
<evidence type="ECO:0000256" key="2">
    <source>
        <dbReference type="ARBA" id="ARBA00007703"/>
    </source>
</evidence>
<dbReference type="RefSeq" id="WP_011946004.1">
    <property type="nucleotide sequence ID" value="NZ_BAZA01000224.1"/>
</dbReference>
<accession>A0A128HUS5</accession>
<dbReference type="InterPro" id="IPR007809">
    <property type="entry name" value="FlgN-like"/>
</dbReference>
<comment type="similarity">
    <text evidence="2">Belongs to the FlgN family.</text>
</comment>
<dbReference type="AlphaFoldDB" id="A0A128HUS5"/>
<reference evidence="4" key="3">
    <citation type="submission" date="2019-09" db="EMBL/GenBank/DDBJ databases">
        <authorList>
            <consortium name="NCBI Pathogen Detection Project"/>
        </authorList>
    </citation>
    <scope>NUCLEOTIDE SEQUENCE</scope>
    <source>
        <strain evidence="4">CL18-200174</strain>
    </source>
</reference>
<gene>
    <name evidence="4" type="ORF">JBK99_10050</name>
    <name evidence="6" type="ORF">NCTC12000_01065</name>
    <name evidence="5" type="ORF">O6C86_03065</name>
</gene>
<sequence length="165" mass="18406">MNNNNKAKTLITQLEQEISWVEELNTLLSEEKEILSTSQFNQLETLAEKKQELSTKLEASAKQRVDLIKESNPGDKPHGLLLSDFLKNCATEDGIQINHLNNTLAEKLNLCRELNTINGQVIANNMYTRQQIVNALSGNKSNAVSVYTSNGNLETPSESSHHEEA</sequence>
<dbReference type="Proteomes" id="UP000254631">
    <property type="component" value="Unassembled WGS sequence"/>
</dbReference>
<reference evidence="6 7" key="2">
    <citation type="submission" date="2018-06" db="EMBL/GenBank/DDBJ databases">
        <authorList>
            <consortium name="Pathogen Informatics"/>
            <person name="Doyle S."/>
        </authorList>
    </citation>
    <scope>NUCLEOTIDE SEQUENCE [LARGE SCALE GENOMIC DNA]</scope>
    <source>
        <strain evidence="6 7">NCTC12000</strain>
    </source>
</reference>
<dbReference type="Gene3D" id="1.20.58.300">
    <property type="entry name" value="FlgN-like"/>
    <property type="match status" value="1"/>
</dbReference>
<dbReference type="InterPro" id="IPR036679">
    <property type="entry name" value="FlgN-like_sf"/>
</dbReference>
<dbReference type="Proteomes" id="UP000863577">
    <property type="component" value="Unassembled WGS sequence"/>
</dbReference>
<evidence type="ECO:0000313" key="4">
    <source>
        <dbReference type="EMBL" id="HAU2396666.1"/>
    </source>
</evidence>
<evidence type="ECO:0000313" key="6">
    <source>
        <dbReference type="EMBL" id="STX79077.1"/>
    </source>
</evidence>
<dbReference type="EMBL" id="JAPXIC010000014">
    <property type="protein sequence ID" value="MCZ4718196.1"/>
    <property type="molecule type" value="Genomic_DNA"/>
</dbReference>
<dbReference type="EMBL" id="UGOL01000001">
    <property type="protein sequence ID" value="STX79077.1"/>
    <property type="molecule type" value="Genomic_DNA"/>
</dbReference>
<keyword evidence="5" id="KW-0966">Cell projection</keyword>
<evidence type="ECO:0000256" key="1">
    <source>
        <dbReference type="ARBA" id="ARBA00002397"/>
    </source>
</evidence>
<evidence type="ECO:0000313" key="5">
    <source>
        <dbReference type="EMBL" id="MCZ4718196.1"/>
    </source>
</evidence>